<evidence type="ECO:0000313" key="1">
    <source>
        <dbReference type="EMBL" id="GJT19099.1"/>
    </source>
</evidence>
<reference evidence="1" key="1">
    <citation type="journal article" date="2022" name="Int. J. Mol. Sci.">
        <title>Draft Genome of Tanacetum Coccineum: Genomic Comparison of Closely Related Tanacetum-Family Plants.</title>
        <authorList>
            <person name="Yamashiro T."/>
            <person name="Shiraishi A."/>
            <person name="Nakayama K."/>
            <person name="Satake H."/>
        </authorList>
    </citation>
    <scope>NUCLEOTIDE SEQUENCE</scope>
</reference>
<comment type="caution">
    <text evidence="1">The sequence shown here is derived from an EMBL/GenBank/DDBJ whole genome shotgun (WGS) entry which is preliminary data.</text>
</comment>
<accession>A0ABQ5BXX9</accession>
<reference evidence="1" key="2">
    <citation type="submission" date="2022-01" db="EMBL/GenBank/DDBJ databases">
        <authorList>
            <person name="Yamashiro T."/>
            <person name="Shiraishi A."/>
            <person name="Satake H."/>
            <person name="Nakayama K."/>
        </authorList>
    </citation>
    <scope>NUCLEOTIDE SEQUENCE</scope>
</reference>
<dbReference type="Proteomes" id="UP001151760">
    <property type="component" value="Unassembled WGS sequence"/>
</dbReference>
<keyword evidence="2" id="KW-1185">Reference proteome</keyword>
<evidence type="ECO:0000313" key="2">
    <source>
        <dbReference type="Proteomes" id="UP001151760"/>
    </source>
</evidence>
<gene>
    <name evidence="1" type="ORF">Tco_0877805</name>
</gene>
<name>A0ABQ5BXX9_9ASTR</name>
<sequence>MVKDGIFLGHKVSGLEIKVDKIRDKKGAENLVADHLSRLENPDLGKLTKAEIRDLFPEERLMAISDKNNEPCNVLTKLYEGASPEIRQHKFFNNGIAAHQEGIMVSQLPQENSLKLGSTGQISSATHVDWSKFAMHVKEPAIPRKAKVKMVRAILGKQGPENGEIELYDKDGNEFIVNKQLVKPYQKDVLETDKHDDITLDDEGEVT</sequence>
<dbReference type="EMBL" id="BQNB010013689">
    <property type="protein sequence ID" value="GJT19099.1"/>
    <property type="molecule type" value="Genomic_DNA"/>
</dbReference>
<protein>
    <submittedName>
        <fullName evidence="1">Uncharacterized protein</fullName>
    </submittedName>
</protein>
<organism evidence="1 2">
    <name type="scientific">Tanacetum coccineum</name>
    <dbReference type="NCBI Taxonomy" id="301880"/>
    <lineage>
        <taxon>Eukaryota</taxon>
        <taxon>Viridiplantae</taxon>
        <taxon>Streptophyta</taxon>
        <taxon>Embryophyta</taxon>
        <taxon>Tracheophyta</taxon>
        <taxon>Spermatophyta</taxon>
        <taxon>Magnoliopsida</taxon>
        <taxon>eudicotyledons</taxon>
        <taxon>Gunneridae</taxon>
        <taxon>Pentapetalae</taxon>
        <taxon>asterids</taxon>
        <taxon>campanulids</taxon>
        <taxon>Asterales</taxon>
        <taxon>Asteraceae</taxon>
        <taxon>Asteroideae</taxon>
        <taxon>Anthemideae</taxon>
        <taxon>Anthemidinae</taxon>
        <taxon>Tanacetum</taxon>
    </lineage>
</organism>
<proteinExistence type="predicted"/>